<dbReference type="EMBL" id="FP929138">
    <property type="protein sequence ID" value="CBY00376.1"/>
    <property type="molecule type" value="Genomic_DNA"/>
</dbReference>
<proteinExistence type="predicted"/>
<dbReference type="VEuPathDB" id="FungiDB:LEMA_P015060.1"/>
<dbReference type="Gene3D" id="2.130.10.10">
    <property type="entry name" value="YVTN repeat-like/Quinoprotein amine dehydrogenase"/>
    <property type="match status" value="1"/>
</dbReference>
<dbReference type="HOGENOM" id="CLU_018631_0_0_1"/>
<dbReference type="InterPro" id="IPR036322">
    <property type="entry name" value="WD40_repeat_dom_sf"/>
</dbReference>
<organism evidence="3">
    <name type="scientific">Leptosphaeria maculans (strain JN3 / isolate v23.1.3 / race Av1-4-5-6-7-8)</name>
    <name type="common">Blackleg fungus</name>
    <name type="synonym">Phoma lingam</name>
    <dbReference type="NCBI Taxonomy" id="985895"/>
    <lineage>
        <taxon>Eukaryota</taxon>
        <taxon>Fungi</taxon>
        <taxon>Dikarya</taxon>
        <taxon>Ascomycota</taxon>
        <taxon>Pezizomycotina</taxon>
        <taxon>Dothideomycetes</taxon>
        <taxon>Pleosporomycetidae</taxon>
        <taxon>Pleosporales</taxon>
        <taxon>Pleosporineae</taxon>
        <taxon>Leptosphaeriaceae</taxon>
        <taxon>Plenodomus</taxon>
        <taxon>Plenodomus lingam/Leptosphaeria maculans species complex</taxon>
    </lineage>
</organism>
<accession>E5A9N5</accession>
<dbReference type="AlphaFoldDB" id="E5A9N5"/>
<evidence type="ECO:0008006" key="4">
    <source>
        <dbReference type="Google" id="ProtNLM"/>
    </source>
</evidence>
<keyword evidence="3" id="KW-1185">Reference proteome</keyword>
<dbReference type="CDD" id="cd09917">
    <property type="entry name" value="F-box_SF"/>
    <property type="match status" value="1"/>
</dbReference>
<evidence type="ECO:0000313" key="2">
    <source>
        <dbReference type="EMBL" id="CBY00376.1"/>
    </source>
</evidence>
<gene>
    <name evidence="2" type="ORF">LEMA_P015060.1</name>
</gene>
<protein>
    <recommendedName>
        <fullName evidence="4">F-box domain-containing protein</fullName>
    </recommendedName>
</protein>
<dbReference type="InParanoid" id="E5A9N5"/>
<name>E5A9N5_LEPMJ</name>
<dbReference type="Proteomes" id="UP000002668">
    <property type="component" value="Genome"/>
</dbReference>
<dbReference type="SUPFAM" id="SSF50978">
    <property type="entry name" value="WD40 repeat-like"/>
    <property type="match status" value="1"/>
</dbReference>
<dbReference type="SUPFAM" id="SSF81383">
    <property type="entry name" value="F-box domain"/>
    <property type="match status" value="1"/>
</dbReference>
<feature type="compositionally biased region" description="Acidic residues" evidence="1">
    <location>
        <begin position="726"/>
        <end position="748"/>
    </location>
</feature>
<reference evidence="3" key="1">
    <citation type="journal article" date="2011" name="Nat. Commun.">
        <title>Effector diversification within compartments of the Leptosphaeria maculans genome affected by Repeat-Induced Point mutations.</title>
        <authorList>
            <person name="Rouxel T."/>
            <person name="Grandaubert J."/>
            <person name="Hane J.K."/>
            <person name="Hoede C."/>
            <person name="van de Wouw A.P."/>
            <person name="Couloux A."/>
            <person name="Dominguez V."/>
            <person name="Anthouard V."/>
            <person name="Bally P."/>
            <person name="Bourras S."/>
            <person name="Cozijnsen A.J."/>
            <person name="Ciuffetti L.M."/>
            <person name="Degrave A."/>
            <person name="Dilmaghani A."/>
            <person name="Duret L."/>
            <person name="Fudal I."/>
            <person name="Goodwin S.B."/>
            <person name="Gout L."/>
            <person name="Glaser N."/>
            <person name="Linglin J."/>
            <person name="Kema G.H.J."/>
            <person name="Lapalu N."/>
            <person name="Lawrence C.B."/>
            <person name="May K."/>
            <person name="Meyer M."/>
            <person name="Ollivier B."/>
            <person name="Poulain J."/>
            <person name="Schoch C.L."/>
            <person name="Simon A."/>
            <person name="Spatafora J.W."/>
            <person name="Stachowiak A."/>
            <person name="Turgeon B.G."/>
            <person name="Tyler B.M."/>
            <person name="Vincent D."/>
            <person name="Weissenbach J."/>
            <person name="Amselem J."/>
            <person name="Quesneville H."/>
            <person name="Oliver R.P."/>
            <person name="Wincker P."/>
            <person name="Balesdent M.-H."/>
            <person name="Howlett B.J."/>
        </authorList>
    </citation>
    <scope>NUCLEOTIDE SEQUENCE [LARGE SCALE GENOMIC DNA]</scope>
    <source>
        <strain evidence="3">JN3 / isolate v23.1.3 / race Av1-4-5-6-7-8</strain>
    </source>
</reference>
<dbReference type="InterPro" id="IPR036047">
    <property type="entry name" value="F-box-like_dom_sf"/>
</dbReference>
<dbReference type="eggNOG" id="ENOG502SUQR">
    <property type="taxonomic scope" value="Eukaryota"/>
</dbReference>
<sequence length="811" mass="91298">MWEGRRLNQTGNPVTLRGSRTASHSIANLMCSEVHDRASRSHSWTFWDPVSAMTPTADPPSSCRYVRWSVRRASKRESVVVIVEESLNIRSVMKLLASYHRRPQQLFRVFHNKTDMATLSALPNEILSLIASHLERPRDLLYLSLASRSLSEFVKLDGWKAFLRGRFGINGLDSDAQTSVHGLTTLYHNWDRRGLFTKYLEPSIKVTSLNNWRPVQWRDPRGQTMGYQPCIDSYEEMYGGWRERREVLAWSAGTQIVVRIREAGSGIDKIRQLKGHLAESADQNWGYDNFGHLNSWYSYKIPESLEGRDDITSLKLLRTHQRDLAYETIVYGTASGALSALSVSPDQAETVQQHYDTNGRAVSSVAVSSSTSPMMAATLGDFSMSLYAMNHDRRSDMPIQPLSEGTQVAKNSRLWSCNFLCDTKVVVGLGPYHEPVQVYEITPDGFGPTPVRTFNLDHPNSRANLRETCVYPTLPLPHDAYGGSKAGQTFLSGGSDGIIRLHDMRSPCNFELMYFDPTNDCSVYSLASHGLERIVAGVSKHAMIKVFDLRLSGSHAYHTIKMPSKPTKKPRKSDFAINEVVDDTKSNTTVLSGGWNLFLNPRTPPKPRVYRTEYWRGRENSSVYSLSIPSPTSQNVYAGLEGAVQSLTFHSVNNKHPDPMLSLPYRRQDDVLNLGMYEQGSEECIGMQLLVQVDIEHEVAAGQYKDLQSLRGLDERWKDPRHEGIEDVEEDEEEEGGNEEGEDEDEGNQDALIMLYQPRTNFFSMVLTKSNIDVTCTTPSNIVQVANYHLLDCGVNPMNCETANQNGTTEE</sequence>
<evidence type="ECO:0000313" key="3">
    <source>
        <dbReference type="Proteomes" id="UP000002668"/>
    </source>
</evidence>
<feature type="region of interest" description="Disordered" evidence="1">
    <location>
        <begin position="718"/>
        <end position="748"/>
    </location>
</feature>
<dbReference type="OrthoDB" id="1259151at2759"/>
<evidence type="ECO:0000256" key="1">
    <source>
        <dbReference type="SAM" id="MobiDB-lite"/>
    </source>
</evidence>
<dbReference type="InterPro" id="IPR015943">
    <property type="entry name" value="WD40/YVTN_repeat-like_dom_sf"/>
</dbReference>